<proteinExistence type="predicted"/>
<dbReference type="AlphaFoldDB" id="V6TRJ3"/>
<evidence type="ECO:0000313" key="2">
    <source>
        <dbReference type="EMBL" id="ESU41341.1"/>
    </source>
</evidence>
<protein>
    <submittedName>
        <fullName evidence="2">Protein Translation Initiation Factor 2 subunit gamma (IF-2g)</fullName>
    </submittedName>
</protein>
<keyword evidence="2" id="KW-0648">Protein biosynthesis</keyword>
<keyword evidence="2" id="KW-0396">Initiation factor</keyword>
<gene>
    <name evidence="2" type="ORF">GSB_153535</name>
</gene>
<feature type="region of interest" description="Disordered" evidence="1">
    <location>
        <begin position="1"/>
        <end position="34"/>
    </location>
</feature>
<reference evidence="3" key="1">
    <citation type="submission" date="2012-02" db="EMBL/GenBank/DDBJ databases">
        <title>Genome sequencing of Giardia lamblia Genotypes A2 and B isolates (DH and GS) and comparative analysis with the genomes of Genotypes A1 and E (WB and Pig).</title>
        <authorList>
            <person name="Adam R."/>
            <person name="Dahlstrom E."/>
            <person name="Martens C."/>
            <person name="Bruno D."/>
            <person name="Barbian K."/>
            <person name="Porcella S.F."/>
            <person name="Nash T."/>
        </authorList>
    </citation>
    <scope>NUCLEOTIDE SEQUENCE</scope>
    <source>
        <strain evidence="3">GS</strain>
    </source>
</reference>
<name>V6TRJ3_GIAIN</name>
<evidence type="ECO:0000256" key="1">
    <source>
        <dbReference type="SAM" id="MobiDB-lite"/>
    </source>
</evidence>
<dbReference type="Proteomes" id="UP000018040">
    <property type="component" value="Unassembled WGS sequence"/>
</dbReference>
<accession>V6TRJ3</accession>
<comment type="caution">
    <text evidence="2">The sequence shown here is derived from an EMBL/GenBank/DDBJ whole genome shotgun (WGS) entry which is preliminary data.</text>
</comment>
<organism evidence="2 3">
    <name type="scientific">Giardia intestinalis</name>
    <name type="common">Giardia lamblia</name>
    <dbReference type="NCBI Taxonomy" id="5741"/>
    <lineage>
        <taxon>Eukaryota</taxon>
        <taxon>Metamonada</taxon>
        <taxon>Diplomonadida</taxon>
        <taxon>Hexamitidae</taxon>
        <taxon>Giardiinae</taxon>
        <taxon>Giardia</taxon>
    </lineage>
</organism>
<sequence length="93" mass="10034">MQRRKTTRSLATPGQARQTSSPEGSGEETSFGCKRELPSASRECLLASVTETPGLRESVQIQPLECPIATCGASVRDTTDRKCSAGVYLLREC</sequence>
<evidence type="ECO:0000313" key="3">
    <source>
        <dbReference type="Proteomes" id="UP000018040"/>
    </source>
</evidence>
<feature type="compositionally biased region" description="Polar residues" evidence="1">
    <location>
        <begin position="8"/>
        <end position="18"/>
    </location>
</feature>
<reference evidence="2 3" key="2">
    <citation type="journal article" date="2013" name="Genome Biol. Evol.">
        <title>Genome sequencing of Giardia lamblia genotypes A2 and B isolates (DH and GS) and comparative analysis with the genomes of genotypes A1 and E (WB and Pig).</title>
        <authorList>
            <person name="Adam R.D."/>
            <person name="Dahlstrom E.W."/>
            <person name="Martens C.A."/>
            <person name="Bruno D.P."/>
            <person name="Barbian K.D."/>
            <person name="Ricklefs S.M."/>
            <person name="Hernandez M.M."/>
            <person name="Narla N.P."/>
            <person name="Patel R.B."/>
            <person name="Porcella S.F."/>
            <person name="Nash T.E."/>
        </authorList>
    </citation>
    <scope>NUCLEOTIDE SEQUENCE [LARGE SCALE GENOMIC DNA]</scope>
    <source>
        <strain evidence="2 3">GS</strain>
    </source>
</reference>
<dbReference type="EMBL" id="AHHH01000133">
    <property type="protein sequence ID" value="ESU41341.1"/>
    <property type="molecule type" value="Genomic_DNA"/>
</dbReference>
<feature type="compositionally biased region" description="Low complexity" evidence="1">
    <location>
        <begin position="19"/>
        <end position="30"/>
    </location>
</feature>
<dbReference type="GO" id="GO:0003743">
    <property type="term" value="F:translation initiation factor activity"/>
    <property type="evidence" value="ECO:0007669"/>
    <property type="project" value="UniProtKB-KW"/>
</dbReference>